<dbReference type="AlphaFoldDB" id="A0AAV2NWA3"/>
<accession>A0AAV2NWA3</accession>
<name>A0AAV2NWA3_9HYME</name>
<keyword evidence="3" id="KW-1185">Reference proteome</keyword>
<protein>
    <submittedName>
        <fullName evidence="2">Uncharacterized protein</fullName>
    </submittedName>
</protein>
<proteinExistence type="predicted"/>
<reference evidence="2" key="1">
    <citation type="submission" date="2024-04" db="EMBL/GenBank/DDBJ databases">
        <authorList>
            <consortium name="Molecular Ecology Group"/>
        </authorList>
    </citation>
    <scope>NUCLEOTIDE SEQUENCE</scope>
</reference>
<feature type="compositionally biased region" description="Low complexity" evidence="1">
    <location>
        <begin position="70"/>
        <end position="83"/>
    </location>
</feature>
<evidence type="ECO:0000256" key="1">
    <source>
        <dbReference type="SAM" id="MobiDB-lite"/>
    </source>
</evidence>
<feature type="compositionally biased region" description="Basic and acidic residues" evidence="1">
    <location>
        <begin position="1"/>
        <end position="34"/>
    </location>
</feature>
<gene>
    <name evidence="2" type="ORF">LPLAT_LOCUS10362</name>
</gene>
<dbReference type="EMBL" id="OZ034828">
    <property type="protein sequence ID" value="CAL1684815.1"/>
    <property type="molecule type" value="Genomic_DNA"/>
</dbReference>
<sequence>MTDGAREVADDRDAYTDVQRDEEGPRSKKVDKRVASALPLQASSCIDPHNSGGGGGWLGRRGDGGRAVGTRRGSGSWRQRGGE</sequence>
<evidence type="ECO:0000313" key="3">
    <source>
        <dbReference type="Proteomes" id="UP001497644"/>
    </source>
</evidence>
<dbReference type="Proteomes" id="UP001497644">
    <property type="component" value="Chromosome 5"/>
</dbReference>
<organism evidence="2 3">
    <name type="scientific">Lasius platythorax</name>
    <dbReference type="NCBI Taxonomy" id="488582"/>
    <lineage>
        <taxon>Eukaryota</taxon>
        <taxon>Metazoa</taxon>
        <taxon>Ecdysozoa</taxon>
        <taxon>Arthropoda</taxon>
        <taxon>Hexapoda</taxon>
        <taxon>Insecta</taxon>
        <taxon>Pterygota</taxon>
        <taxon>Neoptera</taxon>
        <taxon>Endopterygota</taxon>
        <taxon>Hymenoptera</taxon>
        <taxon>Apocrita</taxon>
        <taxon>Aculeata</taxon>
        <taxon>Formicoidea</taxon>
        <taxon>Formicidae</taxon>
        <taxon>Formicinae</taxon>
        <taxon>Lasius</taxon>
        <taxon>Lasius</taxon>
    </lineage>
</organism>
<evidence type="ECO:0000313" key="2">
    <source>
        <dbReference type="EMBL" id="CAL1684815.1"/>
    </source>
</evidence>
<feature type="region of interest" description="Disordered" evidence="1">
    <location>
        <begin position="1"/>
        <end position="83"/>
    </location>
</feature>